<evidence type="ECO:0000313" key="1">
    <source>
        <dbReference type="EMBL" id="CAB4785393.1"/>
    </source>
</evidence>
<organism evidence="1">
    <name type="scientific">freshwater metagenome</name>
    <dbReference type="NCBI Taxonomy" id="449393"/>
    <lineage>
        <taxon>unclassified sequences</taxon>
        <taxon>metagenomes</taxon>
        <taxon>ecological metagenomes</taxon>
    </lineage>
</organism>
<dbReference type="EMBL" id="CAFAAI010000002">
    <property type="protein sequence ID" value="CAB4785393.1"/>
    <property type="molecule type" value="Genomic_DNA"/>
</dbReference>
<name>A0A6J6WQB4_9ZZZZ</name>
<reference evidence="1" key="1">
    <citation type="submission" date="2020-05" db="EMBL/GenBank/DDBJ databases">
        <authorList>
            <person name="Chiriac C."/>
            <person name="Salcher M."/>
            <person name="Ghai R."/>
            <person name="Kavagutti S V."/>
        </authorList>
    </citation>
    <scope>NUCLEOTIDE SEQUENCE</scope>
</reference>
<sequence length="55" mass="6362">MHTYQAKVLAQVQGRSQVIPTEVRALNLQDARWLLWAQWGFHSIQYGPVKVKVQS</sequence>
<protein>
    <submittedName>
        <fullName evidence="1">Unannotated protein</fullName>
    </submittedName>
</protein>
<gene>
    <name evidence="1" type="ORF">UFOPK2992_00040</name>
</gene>
<dbReference type="AlphaFoldDB" id="A0A6J6WQB4"/>
<proteinExistence type="predicted"/>
<accession>A0A6J6WQB4</accession>